<dbReference type="AlphaFoldDB" id="A0A8J5SDM7"/>
<evidence type="ECO:0000313" key="2">
    <source>
        <dbReference type="EMBL" id="KAG8069973.1"/>
    </source>
</evidence>
<dbReference type="Proteomes" id="UP000729402">
    <property type="component" value="Unassembled WGS sequence"/>
</dbReference>
<reference evidence="2" key="1">
    <citation type="journal article" date="2021" name="bioRxiv">
        <title>Whole Genome Assembly and Annotation of Northern Wild Rice, Zizania palustris L., Supports a Whole Genome Duplication in the Zizania Genus.</title>
        <authorList>
            <person name="Haas M."/>
            <person name="Kono T."/>
            <person name="Macchietto M."/>
            <person name="Millas R."/>
            <person name="McGilp L."/>
            <person name="Shao M."/>
            <person name="Duquette J."/>
            <person name="Hirsch C.N."/>
            <person name="Kimball J."/>
        </authorList>
    </citation>
    <scope>NUCLEOTIDE SEQUENCE</scope>
    <source>
        <tissue evidence="2">Fresh leaf tissue</tissue>
    </source>
</reference>
<organism evidence="2 3">
    <name type="scientific">Zizania palustris</name>
    <name type="common">Northern wild rice</name>
    <dbReference type="NCBI Taxonomy" id="103762"/>
    <lineage>
        <taxon>Eukaryota</taxon>
        <taxon>Viridiplantae</taxon>
        <taxon>Streptophyta</taxon>
        <taxon>Embryophyta</taxon>
        <taxon>Tracheophyta</taxon>
        <taxon>Spermatophyta</taxon>
        <taxon>Magnoliopsida</taxon>
        <taxon>Liliopsida</taxon>
        <taxon>Poales</taxon>
        <taxon>Poaceae</taxon>
        <taxon>BOP clade</taxon>
        <taxon>Oryzoideae</taxon>
        <taxon>Oryzeae</taxon>
        <taxon>Zizaniinae</taxon>
        <taxon>Zizania</taxon>
    </lineage>
</organism>
<feature type="compositionally biased region" description="Basic residues" evidence="1">
    <location>
        <begin position="23"/>
        <end position="33"/>
    </location>
</feature>
<sequence length="125" mass="13305">MNSIKQSPLKHSPVTTKAPTQQGRHHRPPHVRTRQAATSGLREFGCLDVEDSRARRSRQSGARRSPVGHTAARRLGVEVLGLGRSGARPMGDGRSRLGGRGFGGSRPSGCRALAAWGSGRPAVTH</sequence>
<keyword evidence="3" id="KW-1185">Reference proteome</keyword>
<comment type="caution">
    <text evidence="2">The sequence shown here is derived from an EMBL/GenBank/DDBJ whole genome shotgun (WGS) entry which is preliminary data.</text>
</comment>
<feature type="region of interest" description="Disordered" evidence="1">
    <location>
        <begin position="83"/>
        <end position="107"/>
    </location>
</feature>
<evidence type="ECO:0000256" key="1">
    <source>
        <dbReference type="SAM" id="MobiDB-lite"/>
    </source>
</evidence>
<protein>
    <submittedName>
        <fullName evidence="2">Uncharacterized protein</fullName>
    </submittedName>
</protein>
<feature type="compositionally biased region" description="Polar residues" evidence="1">
    <location>
        <begin position="13"/>
        <end position="22"/>
    </location>
</feature>
<gene>
    <name evidence="2" type="ORF">GUJ93_ZPchr0006g43421</name>
</gene>
<dbReference type="EMBL" id="JAAALK010000283">
    <property type="protein sequence ID" value="KAG8069973.1"/>
    <property type="molecule type" value="Genomic_DNA"/>
</dbReference>
<evidence type="ECO:0000313" key="3">
    <source>
        <dbReference type="Proteomes" id="UP000729402"/>
    </source>
</evidence>
<feature type="region of interest" description="Disordered" evidence="1">
    <location>
        <begin position="1"/>
        <end position="39"/>
    </location>
</feature>
<name>A0A8J5SDM7_ZIZPA</name>
<reference evidence="2" key="2">
    <citation type="submission" date="2021-02" db="EMBL/GenBank/DDBJ databases">
        <authorList>
            <person name="Kimball J.A."/>
            <person name="Haas M.W."/>
            <person name="Macchietto M."/>
            <person name="Kono T."/>
            <person name="Duquette J."/>
            <person name="Shao M."/>
        </authorList>
    </citation>
    <scope>NUCLEOTIDE SEQUENCE</scope>
    <source>
        <tissue evidence="2">Fresh leaf tissue</tissue>
    </source>
</reference>
<proteinExistence type="predicted"/>
<accession>A0A8J5SDM7</accession>
<feature type="compositionally biased region" description="Gly residues" evidence="1">
    <location>
        <begin position="96"/>
        <end position="106"/>
    </location>
</feature>